<comment type="similarity">
    <text evidence="1">Belongs to the universal ribosomal protein uL1 family.</text>
</comment>
<dbReference type="Gene3D" id="3.40.50.790">
    <property type="match status" value="1"/>
</dbReference>
<protein>
    <recommendedName>
        <fullName evidence="6">Large subunit ribosomal protein L1</fullName>
    </recommendedName>
</protein>
<reference evidence="4 5" key="1">
    <citation type="journal article" date="2024" name="IMA Fungus">
        <title>IMA Genome - F19 : A genome assembly and annotation guide to empower mycologists, including annotated draft genome sequences of Ceratocystis pirilliformis, Diaporthe australafricana, Fusarium ophioides, Paecilomyces lecythidis, and Sporothrix stenoceras.</title>
        <authorList>
            <person name="Aylward J."/>
            <person name="Wilson A.M."/>
            <person name="Visagie C.M."/>
            <person name="Spraker J."/>
            <person name="Barnes I."/>
            <person name="Buitendag C."/>
            <person name="Ceriani C."/>
            <person name="Del Mar Angel L."/>
            <person name="du Plessis D."/>
            <person name="Fuchs T."/>
            <person name="Gasser K."/>
            <person name="Kramer D."/>
            <person name="Li W."/>
            <person name="Munsamy K."/>
            <person name="Piso A."/>
            <person name="Price J.L."/>
            <person name="Sonnekus B."/>
            <person name="Thomas C."/>
            <person name="van der Nest A."/>
            <person name="van Dijk A."/>
            <person name="van Heerden A."/>
            <person name="van Vuuren N."/>
            <person name="Yilmaz N."/>
            <person name="Duong T.A."/>
            <person name="van der Merwe N.A."/>
            <person name="Wingfield M.J."/>
            <person name="Wingfield B.D."/>
        </authorList>
    </citation>
    <scope>NUCLEOTIDE SEQUENCE [LARGE SCALE GENOMIC DNA]</scope>
    <source>
        <strain evidence="4 5">CMW 5346</strain>
    </source>
</reference>
<dbReference type="Pfam" id="PF00687">
    <property type="entry name" value="Ribosomal_L1"/>
    <property type="match status" value="1"/>
</dbReference>
<keyword evidence="5" id="KW-1185">Reference proteome</keyword>
<sequence>MASQRQCLVAMASTAMQATTRPRPHMALAAASSIPRFLLPSLSMSVQQTRHASQKNNKQPEKKTVYKAYRIRDKAKLQRYSLCDAMRYLRAYEVGRPPLSTCYELAVKIQTNKTGAVLRDRIRLPYPTSSDFRIAVVCKEGSKIATDARIDGAVAVGEESLFAAIKAGEINFNRLVCHIDSVPELMKAGLGPILGPKGLMPSAKTKTIASDVRAVMRDIAGTDNYKEHVGVVRMAIGMLSFSPQMLGDNIKVFMDQLKAEMRSVSHTSAKVIDEVVLSTTNGPGFSLNGNFNPTDESVTVAKLSSVM</sequence>
<proteinExistence type="inferred from homology"/>
<dbReference type="EMBL" id="JAWCUI010000040">
    <property type="protein sequence ID" value="KAL1892972.1"/>
    <property type="molecule type" value="Genomic_DNA"/>
</dbReference>
<dbReference type="PANTHER" id="PTHR36427">
    <property type="entry name" value="54S RIBOSOMAL PROTEIN L1, MITOCHONDRIAL"/>
    <property type="match status" value="1"/>
</dbReference>
<dbReference type="PANTHER" id="PTHR36427:SF3">
    <property type="entry name" value="LARGE RIBOSOMAL SUBUNIT PROTEIN UL1M"/>
    <property type="match status" value="1"/>
</dbReference>
<evidence type="ECO:0000313" key="4">
    <source>
        <dbReference type="EMBL" id="KAL1892972.1"/>
    </source>
</evidence>
<dbReference type="SUPFAM" id="SSF56808">
    <property type="entry name" value="Ribosomal protein L1"/>
    <property type="match status" value="1"/>
</dbReference>
<evidence type="ECO:0000256" key="1">
    <source>
        <dbReference type="ARBA" id="ARBA00010531"/>
    </source>
</evidence>
<dbReference type="Proteomes" id="UP001583186">
    <property type="component" value="Unassembled WGS sequence"/>
</dbReference>
<name>A0ABR3YYH7_9PEZI</name>
<gene>
    <name evidence="4" type="ORF">Sste5346_006652</name>
</gene>
<evidence type="ECO:0000256" key="3">
    <source>
        <dbReference type="ARBA" id="ARBA00023274"/>
    </source>
</evidence>
<organism evidence="4 5">
    <name type="scientific">Sporothrix stenoceras</name>
    <dbReference type="NCBI Taxonomy" id="5173"/>
    <lineage>
        <taxon>Eukaryota</taxon>
        <taxon>Fungi</taxon>
        <taxon>Dikarya</taxon>
        <taxon>Ascomycota</taxon>
        <taxon>Pezizomycotina</taxon>
        <taxon>Sordariomycetes</taxon>
        <taxon>Sordariomycetidae</taxon>
        <taxon>Ophiostomatales</taxon>
        <taxon>Ophiostomataceae</taxon>
        <taxon>Sporothrix</taxon>
    </lineage>
</organism>
<dbReference type="Gene3D" id="3.30.190.20">
    <property type="match status" value="1"/>
</dbReference>
<accession>A0ABR3YYH7</accession>
<comment type="caution">
    <text evidence="4">The sequence shown here is derived from an EMBL/GenBank/DDBJ whole genome shotgun (WGS) entry which is preliminary data.</text>
</comment>
<keyword evidence="2" id="KW-0689">Ribosomal protein</keyword>
<dbReference type="InterPro" id="IPR023674">
    <property type="entry name" value="Ribosomal_uL1-like"/>
</dbReference>
<dbReference type="InterPro" id="IPR028364">
    <property type="entry name" value="Ribosomal_uL1/biogenesis"/>
</dbReference>
<keyword evidence="3" id="KW-0687">Ribonucleoprotein</keyword>
<evidence type="ECO:0000313" key="5">
    <source>
        <dbReference type="Proteomes" id="UP001583186"/>
    </source>
</evidence>
<dbReference type="InterPro" id="IPR016095">
    <property type="entry name" value="Ribosomal_uL1_3-a/b-sand"/>
</dbReference>
<evidence type="ECO:0000256" key="2">
    <source>
        <dbReference type="ARBA" id="ARBA00022980"/>
    </source>
</evidence>
<dbReference type="CDD" id="cd00403">
    <property type="entry name" value="Ribosomal_L1"/>
    <property type="match status" value="1"/>
</dbReference>
<evidence type="ECO:0008006" key="6">
    <source>
        <dbReference type="Google" id="ProtNLM"/>
    </source>
</evidence>